<feature type="signal peptide" evidence="1">
    <location>
        <begin position="1"/>
        <end position="22"/>
    </location>
</feature>
<dbReference type="PANTHER" id="PTHR34406">
    <property type="entry name" value="PROTEIN YCEI"/>
    <property type="match status" value="1"/>
</dbReference>
<dbReference type="InterPro" id="IPR036761">
    <property type="entry name" value="TTHA0802/YceI-like_sf"/>
</dbReference>
<dbReference type="InterPro" id="IPR007372">
    <property type="entry name" value="Lipid/polyisoprenoid-bd_YceI"/>
</dbReference>
<protein>
    <submittedName>
        <fullName evidence="3">YceI family protein</fullName>
    </submittedName>
</protein>
<organism evidence="3 4">
    <name type="scientific">Emticicia oligotrophica (strain DSM 17448 / CIP 109782 / MTCC 6937 / GPTSA100-15)</name>
    <dbReference type="NCBI Taxonomy" id="929562"/>
    <lineage>
        <taxon>Bacteria</taxon>
        <taxon>Pseudomonadati</taxon>
        <taxon>Bacteroidota</taxon>
        <taxon>Cytophagia</taxon>
        <taxon>Cytophagales</taxon>
        <taxon>Leadbetterellaceae</taxon>
        <taxon>Emticicia</taxon>
    </lineage>
</organism>
<keyword evidence="4" id="KW-1185">Reference proteome</keyword>
<dbReference type="RefSeq" id="WP_015030492.1">
    <property type="nucleotide sequence ID" value="NC_018748.1"/>
</dbReference>
<evidence type="ECO:0000259" key="2">
    <source>
        <dbReference type="SMART" id="SM00867"/>
    </source>
</evidence>
<dbReference type="PANTHER" id="PTHR34406:SF1">
    <property type="entry name" value="PROTEIN YCEI"/>
    <property type="match status" value="1"/>
</dbReference>
<gene>
    <name evidence="3" type="ordered locus">Emtol_3677</name>
</gene>
<accession>A0ABM5N5Q4</accession>
<dbReference type="SMART" id="SM00867">
    <property type="entry name" value="YceI"/>
    <property type="match status" value="1"/>
</dbReference>
<evidence type="ECO:0000256" key="1">
    <source>
        <dbReference type="SAM" id="SignalP"/>
    </source>
</evidence>
<dbReference type="Gene3D" id="2.40.128.110">
    <property type="entry name" value="Lipid/polyisoprenoid-binding, YceI-like"/>
    <property type="match status" value="1"/>
</dbReference>
<dbReference type="Pfam" id="PF04264">
    <property type="entry name" value="YceI"/>
    <property type="match status" value="1"/>
</dbReference>
<dbReference type="Proteomes" id="UP000002875">
    <property type="component" value="Chromosome"/>
</dbReference>
<evidence type="ECO:0000313" key="3">
    <source>
        <dbReference type="EMBL" id="AFK04803.1"/>
    </source>
</evidence>
<sequence>MKIVKNLMFVAFAALVSVSAMADGGKKGAAPVSLKVDTKASTFNWLGKKVTGEHNGTIGIQSGSLVLNAGKLQGGEFVIDMKSIKCLDLTDAGYNAKLVGHLSSPDFFDVTNYPTAALKIKKVTAKGGSNYDVNADLTINGVTNAISFPAVVTVEGKGATATAKFEVDRTKFGSKFGSKTFFESIGDKMIYDNFQVDVKIVAAK</sequence>
<feature type="domain" description="Lipid/polyisoprenoid-binding YceI-like" evidence="2">
    <location>
        <begin position="33"/>
        <end position="203"/>
    </location>
</feature>
<dbReference type="EMBL" id="CP002961">
    <property type="protein sequence ID" value="AFK04803.1"/>
    <property type="molecule type" value="Genomic_DNA"/>
</dbReference>
<feature type="chain" id="PRO_5045821909" evidence="1">
    <location>
        <begin position="23"/>
        <end position="204"/>
    </location>
</feature>
<name>A0ABM5N5Q4_EMTOG</name>
<evidence type="ECO:0000313" key="4">
    <source>
        <dbReference type="Proteomes" id="UP000002875"/>
    </source>
</evidence>
<reference evidence="3 4" key="1">
    <citation type="submission" date="2011-07" db="EMBL/GenBank/DDBJ databases">
        <title>The complete genome of chromosome of Emticicia oligotrophica DSM 17448.</title>
        <authorList>
            <consortium name="US DOE Joint Genome Institute (JGI-PGF)"/>
            <person name="Lucas S."/>
            <person name="Han J."/>
            <person name="Lapidus A."/>
            <person name="Bruce D."/>
            <person name="Goodwin L."/>
            <person name="Pitluck S."/>
            <person name="Peters L."/>
            <person name="Kyrpides N."/>
            <person name="Mavromatis K."/>
            <person name="Ivanova N."/>
            <person name="Ovchinnikova G."/>
            <person name="Teshima H."/>
            <person name="Detter J.C."/>
            <person name="Tapia R."/>
            <person name="Han C."/>
            <person name="Land M."/>
            <person name="Hauser L."/>
            <person name="Markowitz V."/>
            <person name="Cheng J.-F."/>
            <person name="Hugenholtz P."/>
            <person name="Woyke T."/>
            <person name="Wu D."/>
            <person name="Tindall B."/>
            <person name="Pomrenke H."/>
            <person name="Brambilla E."/>
            <person name="Klenk H.-P."/>
            <person name="Eisen J.A."/>
        </authorList>
    </citation>
    <scope>NUCLEOTIDE SEQUENCE [LARGE SCALE GENOMIC DNA]</scope>
    <source>
        <strain evidence="3 4">DSM 17448</strain>
    </source>
</reference>
<proteinExistence type="predicted"/>
<keyword evidence="1" id="KW-0732">Signal</keyword>
<dbReference type="SUPFAM" id="SSF101874">
    <property type="entry name" value="YceI-like"/>
    <property type="match status" value="1"/>
</dbReference>